<evidence type="ECO:0000256" key="1">
    <source>
        <dbReference type="ARBA" id="ARBA00004173"/>
    </source>
</evidence>
<gene>
    <name evidence="8" type="ORF">M408DRAFT_331167</name>
</gene>
<comment type="subcellular location">
    <subcellularLocation>
        <location evidence="1">Mitochondrion</location>
    </subcellularLocation>
</comment>
<dbReference type="PROSITE" id="PS50305">
    <property type="entry name" value="SIRTUIN"/>
    <property type="match status" value="1"/>
</dbReference>
<keyword evidence="5" id="KW-0496">Mitochondrion</keyword>
<dbReference type="InterPro" id="IPR026590">
    <property type="entry name" value="Ssirtuin_cat_dom"/>
</dbReference>
<evidence type="ECO:0000256" key="2">
    <source>
        <dbReference type="ARBA" id="ARBA00006924"/>
    </source>
</evidence>
<organism evidence="8 9">
    <name type="scientific">Serendipita vermifera MAFF 305830</name>
    <dbReference type="NCBI Taxonomy" id="933852"/>
    <lineage>
        <taxon>Eukaryota</taxon>
        <taxon>Fungi</taxon>
        <taxon>Dikarya</taxon>
        <taxon>Basidiomycota</taxon>
        <taxon>Agaricomycotina</taxon>
        <taxon>Agaricomycetes</taxon>
        <taxon>Sebacinales</taxon>
        <taxon>Serendipitaceae</taxon>
        <taxon>Serendipita</taxon>
    </lineage>
</organism>
<evidence type="ECO:0000256" key="4">
    <source>
        <dbReference type="ARBA" id="ARBA00023027"/>
    </source>
</evidence>
<evidence type="ECO:0000259" key="7">
    <source>
        <dbReference type="PROSITE" id="PS50305"/>
    </source>
</evidence>
<dbReference type="InterPro" id="IPR026591">
    <property type="entry name" value="Sirtuin_cat_small_dom_sf"/>
</dbReference>
<dbReference type="InterPro" id="IPR050134">
    <property type="entry name" value="NAD-dep_sirtuin_deacylases"/>
</dbReference>
<name>A0A0C3ALD2_SERVB</name>
<sequence>MPILASTPVSLPEAISVLQQFLSAGPVTVLTGAGVSVDSGIRAYRGKDGRYMNPNYQPILYQELVAPSSIGKKFRQRYWARSYLGYPPVRDAKPNASHYGLSLLQRHGKIGTIITQNVDGLHLRAGAPKKAVVELHGTLFVVRCSHGHEIDRNEFQEMLGRENPGWKAFVDELEASGQQLRTNPDGDIELEGRSYDDFIVPACPTCRVEGREDRTLKPDVVFFGESVPEEKKNRSLAEVASSERLLVVGTTLATYSAYRLFQLAHNNHKPVVILNIGPTRADTVPSDSKGGTVTKLEVPCGELLREVAERMCANLPSDKVTTDILSKLRSSSTAVPTLMGPEMKSS</sequence>
<dbReference type="AlphaFoldDB" id="A0A0C3ALD2"/>
<comment type="caution">
    <text evidence="6">Lacks conserved residue(s) required for the propagation of feature annotation.</text>
</comment>
<keyword evidence="9" id="KW-1185">Reference proteome</keyword>
<evidence type="ECO:0000313" key="9">
    <source>
        <dbReference type="Proteomes" id="UP000054097"/>
    </source>
</evidence>
<dbReference type="Gene3D" id="3.40.50.1220">
    <property type="entry name" value="TPP-binding domain"/>
    <property type="match status" value="1"/>
</dbReference>
<dbReference type="PANTHER" id="PTHR11085:SF10">
    <property type="entry name" value="NAD-DEPENDENT PROTEIN DEACYLASE SIRTUIN-5, MITOCHONDRIAL-RELATED"/>
    <property type="match status" value="1"/>
</dbReference>
<dbReference type="GO" id="GO:0017136">
    <property type="term" value="F:histone deacetylase activity, NAD-dependent"/>
    <property type="evidence" value="ECO:0007669"/>
    <property type="project" value="TreeGrafter"/>
</dbReference>
<dbReference type="OrthoDB" id="424302at2759"/>
<dbReference type="GO" id="GO:0005739">
    <property type="term" value="C:mitochondrion"/>
    <property type="evidence" value="ECO:0007669"/>
    <property type="project" value="UniProtKB-SubCell"/>
</dbReference>
<dbReference type="SUPFAM" id="SSF52467">
    <property type="entry name" value="DHS-like NAD/FAD-binding domain"/>
    <property type="match status" value="1"/>
</dbReference>
<proteinExistence type="inferred from homology"/>
<dbReference type="Gene3D" id="3.30.1600.10">
    <property type="entry name" value="SIR2/SIRT2 'Small Domain"/>
    <property type="match status" value="1"/>
</dbReference>
<reference evidence="9" key="2">
    <citation type="submission" date="2015-01" db="EMBL/GenBank/DDBJ databases">
        <title>Evolutionary Origins and Diversification of the Mycorrhizal Mutualists.</title>
        <authorList>
            <consortium name="DOE Joint Genome Institute"/>
            <consortium name="Mycorrhizal Genomics Consortium"/>
            <person name="Kohler A."/>
            <person name="Kuo A."/>
            <person name="Nagy L.G."/>
            <person name="Floudas D."/>
            <person name="Copeland A."/>
            <person name="Barry K.W."/>
            <person name="Cichocki N."/>
            <person name="Veneault-Fourrey C."/>
            <person name="LaButti K."/>
            <person name="Lindquist E.A."/>
            <person name="Lipzen A."/>
            <person name="Lundell T."/>
            <person name="Morin E."/>
            <person name="Murat C."/>
            <person name="Riley R."/>
            <person name="Ohm R."/>
            <person name="Sun H."/>
            <person name="Tunlid A."/>
            <person name="Henrissat B."/>
            <person name="Grigoriev I.V."/>
            <person name="Hibbett D.S."/>
            <person name="Martin F."/>
        </authorList>
    </citation>
    <scope>NUCLEOTIDE SEQUENCE [LARGE SCALE GENOMIC DNA]</scope>
    <source>
        <strain evidence="9">MAFF 305830</strain>
    </source>
</reference>
<keyword evidence="3" id="KW-0808">Transferase</keyword>
<evidence type="ECO:0000256" key="3">
    <source>
        <dbReference type="ARBA" id="ARBA00022679"/>
    </source>
</evidence>
<dbReference type="GO" id="GO:0070403">
    <property type="term" value="F:NAD+ binding"/>
    <property type="evidence" value="ECO:0007669"/>
    <property type="project" value="InterPro"/>
</dbReference>
<dbReference type="EMBL" id="KN824314">
    <property type="protein sequence ID" value="KIM25400.1"/>
    <property type="molecule type" value="Genomic_DNA"/>
</dbReference>
<evidence type="ECO:0000256" key="5">
    <source>
        <dbReference type="ARBA" id="ARBA00023128"/>
    </source>
</evidence>
<dbReference type="PANTHER" id="PTHR11085">
    <property type="entry name" value="NAD-DEPENDENT PROTEIN DEACYLASE SIRTUIN-5, MITOCHONDRIAL-RELATED"/>
    <property type="match status" value="1"/>
</dbReference>
<dbReference type="Proteomes" id="UP000054097">
    <property type="component" value="Unassembled WGS sequence"/>
</dbReference>
<dbReference type="Pfam" id="PF02146">
    <property type="entry name" value="SIR2"/>
    <property type="match status" value="1"/>
</dbReference>
<protein>
    <recommendedName>
        <fullName evidence="7">Deacetylase sirtuin-type domain-containing protein</fullName>
    </recommendedName>
</protein>
<dbReference type="InterPro" id="IPR003000">
    <property type="entry name" value="Sirtuin"/>
</dbReference>
<keyword evidence="4" id="KW-0520">NAD</keyword>
<accession>A0A0C3ALD2</accession>
<reference evidence="8 9" key="1">
    <citation type="submission" date="2014-04" db="EMBL/GenBank/DDBJ databases">
        <authorList>
            <consortium name="DOE Joint Genome Institute"/>
            <person name="Kuo A."/>
            <person name="Zuccaro A."/>
            <person name="Kohler A."/>
            <person name="Nagy L.G."/>
            <person name="Floudas D."/>
            <person name="Copeland A."/>
            <person name="Barry K.W."/>
            <person name="Cichocki N."/>
            <person name="Veneault-Fourrey C."/>
            <person name="LaButti K."/>
            <person name="Lindquist E.A."/>
            <person name="Lipzen A."/>
            <person name="Lundell T."/>
            <person name="Morin E."/>
            <person name="Murat C."/>
            <person name="Sun H."/>
            <person name="Tunlid A."/>
            <person name="Henrissat B."/>
            <person name="Grigoriev I.V."/>
            <person name="Hibbett D.S."/>
            <person name="Martin F."/>
            <person name="Nordberg H.P."/>
            <person name="Cantor M.N."/>
            <person name="Hua S.X."/>
        </authorList>
    </citation>
    <scope>NUCLEOTIDE SEQUENCE [LARGE SCALE GENOMIC DNA]</scope>
    <source>
        <strain evidence="8 9">MAFF 305830</strain>
    </source>
</reference>
<dbReference type="InterPro" id="IPR029035">
    <property type="entry name" value="DHS-like_NAD/FAD-binding_dom"/>
</dbReference>
<evidence type="ECO:0000256" key="6">
    <source>
        <dbReference type="PROSITE-ProRule" id="PRU00236"/>
    </source>
</evidence>
<evidence type="ECO:0000313" key="8">
    <source>
        <dbReference type="EMBL" id="KIM25400.1"/>
    </source>
</evidence>
<feature type="domain" description="Deacetylase sirtuin-type" evidence="7">
    <location>
        <begin position="4"/>
        <end position="318"/>
    </location>
</feature>
<comment type="similarity">
    <text evidence="2">Belongs to the sirtuin family. Class I subfamily.</text>
</comment>
<dbReference type="STRING" id="933852.A0A0C3ALD2"/>
<dbReference type="HOGENOM" id="CLU_023643_3_2_1"/>